<evidence type="ECO:0000256" key="2">
    <source>
        <dbReference type="ARBA" id="ARBA00000909"/>
    </source>
</evidence>
<comment type="similarity">
    <text evidence="17">Belongs to the NnrD/CARKD family.</text>
</comment>
<dbReference type="Pfam" id="PF01256">
    <property type="entry name" value="Carb_kinase"/>
    <property type="match status" value="1"/>
</dbReference>
<dbReference type="GO" id="GO:0046496">
    <property type="term" value="P:nicotinamide nucleotide metabolic process"/>
    <property type="evidence" value="ECO:0007669"/>
    <property type="project" value="UniProtKB-UniRule"/>
</dbReference>
<evidence type="ECO:0000256" key="10">
    <source>
        <dbReference type="ARBA" id="ARBA00023027"/>
    </source>
</evidence>
<evidence type="ECO:0000256" key="13">
    <source>
        <dbReference type="ARBA" id="ARBA00023268"/>
    </source>
</evidence>
<dbReference type="PANTHER" id="PTHR12592:SF0">
    <property type="entry name" value="ATP-DEPENDENT (S)-NAD(P)H-HYDRATE DEHYDRATASE"/>
    <property type="match status" value="1"/>
</dbReference>
<dbReference type="GO" id="GO:0052855">
    <property type="term" value="F:ADP-dependent NAD(P)H-hydrate dehydratase activity"/>
    <property type="evidence" value="ECO:0007669"/>
    <property type="project" value="UniProtKB-UniRule"/>
</dbReference>
<comment type="function">
    <text evidence="14 18">Bifunctional enzyme that catalyzes the epimerization of the S- and R-forms of NAD(P)HX and the dehydration of the S-form of NAD(P)HX at the expense of ADP, which is converted to AMP. This allows the repair of both epimers of NAD(P)HX, a damaged form of NAD(P)H that is a result of enzymatic or heat-dependent hydration.</text>
</comment>
<feature type="binding site" evidence="17">
    <location>
        <position position="499"/>
    </location>
    <ligand>
        <name>(6S)-NADPHX</name>
        <dbReference type="ChEBI" id="CHEBI:64076"/>
    </ligand>
</feature>
<feature type="binding site" evidence="17">
    <location>
        <position position="498"/>
    </location>
    <ligand>
        <name>AMP</name>
        <dbReference type="ChEBI" id="CHEBI:456215"/>
    </ligand>
</feature>
<dbReference type="GO" id="GO:0110051">
    <property type="term" value="P:metabolite repair"/>
    <property type="evidence" value="ECO:0007669"/>
    <property type="project" value="TreeGrafter"/>
</dbReference>
<evidence type="ECO:0000256" key="7">
    <source>
        <dbReference type="ARBA" id="ARBA00022840"/>
    </source>
</evidence>
<protein>
    <recommendedName>
        <fullName evidence="17">ADP-dependent (S)-NAD(P)H-hydrate dehydratase</fullName>
        <ecNumber evidence="17">4.2.1.136</ecNumber>
    </recommendedName>
    <alternativeName>
        <fullName evidence="17">ADP-dependent NAD(P)HX dehydratase</fullName>
    </alternativeName>
</protein>
<proteinExistence type="inferred from homology"/>
<evidence type="ECO:0000256" key="14">
    <source>
        <dbReference type="ARBA" id="ARBA00025153"/>
    </source>
</evidence>
<dbReference type="PIRSF" id="PIRSF017184">
    <property type="entry name" value="Nnr"/>
    <property type="match status" value="1"/>
</dbReference>
<dbReference type="GO" id="GO:0052856">
    <property type="term" value="F:NAD(P)HX epimerase activity"/>
    <property type="evidence" value="ECO:0007669"/>
    <property type="project" value="UniProtKB-EC"/>
</dbReference>
<evidence type="ECO:0000256" key="11">
    <source>
        <dbReference type="ARBA" id="ARBA00023235"/>
    </source>
</evidence>
<dbReference type="Proteomes" id="UP000424462">
    <property type="component" value="Chromosome"/>
</dbReference>
<comment type="catalytic activity">
    <reaction evidence="2 18">
        <text>(6R)-NADPHX = (6S)-NADPHX</text>
        <dbReference type="Rhea" id="RHEA:32227"/>
        <dbReference type="ChEBI" id="CHEBI:64076"/>
        <dbReference type="ChEBI" id="CHEBI:64077"/>
        <dbReference type="EC" id="5.1.99.6"/>
    </reaction>
</comment>
<keyword evidence="7 17" id="KW-0067">ATP-binding</keyword>
<dbReference type="InterPro" id="IPR029056">
    <property type="entry name" value="Ribokinase-like"/>
</dbReference>
<evidence type="ECO:0000256" key="5">
    <source>
        <dbReference type="ARBA" id="ARBA00022723"/>
    </source>
</evidence>
<evidence type="ECO:0000256" key="16">
    <source>
        <dbReference type="ARBA" id="ARBA00049209"/>
    </source>
</evidence>
<evidence type="ECO:0000256" key="18">
    <source>
        <dbReference type="PIRNR" id="PIRNR017184"/>
    </source>
</evidence>
<feature type="binding site" evidence="17">
    <location>
        <position position="315"/>
    </location>
    <ligand>
        <name>(6S)-NADPHX</name>
        <dbReference type="ChEBI" id="CHEBI:64076"/>
    </ligand>
</feature>
<keyword evidence="8 17" id="KW-0521">NADP</keyword>
<keyword evidence="12 17" id="KW-0456">Lyase</keyword>
<dbReference type="PROSITE" id="PS51385">
    <property type="entry name" value="YJEF_N"/>
    <property type="match status" value="1"/>
</dbReference>
<comment type="catalytic activity">
    <reaction evidence="1 18">
        <text>(6R)-NADHX = (6S)-NADHX</text>
        <dbReference type="Rhea" id="RHEA:32215"/>
        <dbReference type="ChEBI" id="CHEBI:64074"/>
        <dbReference type="ChEBI" id="CHEBI:64075"/>
        <dbReference type="EC" id="5.1.99.6"/>
    </reaction>
</comment>
<keyword evidence="9 18" id="KW-0630">Potassium</keyword>
<dbReference type="SUPFAM" id="SSF53613">
    <property type="entry name" value="Ribokinase-like"/>
    <property type="match status" value="1"/>
</dbReference>
<keyword evidence="10 17" id="KW-0520">NAD</keyword>
<comment type="cofactor">
    <cofactor evidence="17">
        <name>Mg(2+)</name>
        <dbReference type="ChEBI" id="CHEBI:18420"/>
    </cofactor>
</comment>
<dbReference type="Gene3D" id="3.40.50.10260">
    <property type="entry name" value="YjeF N-terminal domain"/>
    <property type="match status" value="1"/>
</dbReference>
<keyword evidence="11 18" id="KW-0413">Isomerase</keyword>
<keyword evidence="13" id="KW-0511">Multifunctional enzyme</keyword>
<evidence type="ECO:0000256" key="9">
    <source>
        <dbReference type="ARBA" id="ARBA00022958"/>
    </source>
</evidence>
<evidence type="ECO:0000313" key="22">
    <source>
        <dbReference type="Proteomes" id="UP000424462"/>
    </source>
</evidence>
<comment type="subunit">
    <text evidence="17">Homotetramer.</text>
</comment>
<keyword evidence="6 17" id="KW-0547">Nucleotide-binding</keyword>
<comment type="function">
    <text evidence="17">Catalyzes the dehydration of the S-form of NAD(P)HX at the expense of ADP, which is converted to AMP. Together with NAD(P)HX epimerase, which catalyzes the epimerization of the S- and R-forms, the enzyme allows the repair of both epimers of NAD(P)HX, a damaged form of NAD(P)H that is a result of enzymatic or heat-dependent hydration.</text>
</comment>
<evidence type="ECO:0000256" key="6">
    <source>
        <dbReference type="ARBA" id="ARBA00022741"/>
    </source>
</evidence>
<gene>
    <name evidence="21" type="primary">nnr</name>
    <name evidence="17" type="synonym">nnrD</name>
    <name evidence="21" type="ORF">COCCU_13755</name>
</gene>
<dbReference type="AlphaFoldDB" id="A0A6B8W7L3"/>
<evidence type="ECO:0000256" key="3">
    <source>
        <dbReference type="ARBA" id="ARBA00006001"/>
    </source>
</evidence>
<comment type="cofactor">
    <cofactor evidence="18">
        <name>K(+)</name>
        <dbReference type="ChEBI" id="CHEBI:29103"/>
    </cofactor>
    <text evidence="18">Binds 1 potassium ion per subunit.</text>
</comment>
<comment type="catalytic activity">
    <reaction evidence="15 17 18">
        <text>(6S)-NADHX + ADP = AMP + phosphate + NADH + H(+)</text>
        <dbReference type="Rhea" id="RHEA:32223"/>
        <dbReference type="ChEBI" id="CHEBI:15378"/>
        <dbReference type="ChEBI" id="CHEBI:43474"/>
        <dbReference type="ChEBI" id="CHEBI:57945"/>
        <dbReference type="ChEBI" id="CHEBI:64074"/>
        <dbReference type="ChEBI" id="CHEBI:456215"/>
        <dbReference type="ChEBI" id="CHEBI:456216"/>
        <dbReference type="EC" id="4.2.1.136"/>
    </reaction>
</comment>
<dbReference type="InterPro" id="IPR030677">
    <property type="entry name" value="Nnr"/>
</dbReference>
<evidence type="ECO:0000259" key="20">
    <source>
        <dbReference type="PROSITE" id="PS51385"/>
    </source>
</evidence>
<dbReference type="HAMAP" id="MF_01965">
    <property type="entry name" value="NADHX_dehydratase"/>
    <property type="match status" value="1"/>
</dbReference>
<feature type="binding site" evidence="17">
    <location>
        <begin position="470"/>
        <end position="474"/>
    </location>
    <ligand>
        <name>AMP</name>
        <dbReference type="ChEBI" id="CHEBI:456215"/>
    </ligand>
</feature>
<dbReference type="CDD" id="cd01171">
    <property type="entry name" value="YXKO-related"/>
    <property type="match status" value="1"/>
</dbReference>
<keyword evidence="22" id="KW-1185">Reference proteome</keyword>
<evidence type="ECO:0000256" key="8">
    <source>
        <dbReference type="ARBA" id="ARBA00022857"/>
    </source>
</evidence>
<dbReference type="GO" id="GO:0046872">
    <property type="term" value="F:metal ion binding"/>
    <property type="evidence" value="ECO:0007669"/>
    <property type="project" value="UniProtKB-UniRule"/>
</dbReference>
<evidence type="ECO:0000256" key="15">
    <source>
        <dbReference type="ARBA" id="ARBA00048238"/>
    </source>
</evidence>
<dbReference type="PROSITE" id="PS51383">
    <property type="entry name" value="YJEF_C_3"/>
    <property type="match status" value="1"/>
</dbReference>
<dbReference type="EC" id="4.2.1.136" evidence="17"/>
<comment type="catalytic activity">
    <reaction evidence="16 17 18">
        <text>(6S)-NADPHX + ADP = AMP + phosphate + NADPH + H(+)</text>
        <dbReference type="Rhea" id="RHEA:32235"/>
        <dbReference type="ChEBI" id="CHEBI:15378"/>
        <dbReference type="ChEBI" id="CHEBI:43474"/>
        <dbReference type="ChEBI" id="CHEBI:57783"/>
        <dbReference type="ChEBI" id="CHEBI:64076"/>
        <dbReference type="ChEBI" id="CHEBI:456215"/>
        <dbReference type="ChEBI" id="CHEBI:456216"/>
        <dbReference type="EC" id="4.2.1.136"/>
    </reaction>
</comment>
<comment type="similarity">
    <text evidence="4 18">In the C-terminal section; belongs to the NnrD/CARKD family.</text>
</comment>
<feature type="domain" description="YjeF N-terminal" evidence="20">
    <location>
        <begin position="12"/>
        <end position="235"/>
    </location>
</feature>
<dbReference type="KEGG" id="cok:COCCU_13755"/>
<evidence type="ECO:0000259" key="19">
    <source>
        <dbReference type="PROSITE" id="PS51383"/>
    </source>
</evidence>
<evidence type="ECO:0000256" key="1">
    <source>
        <dbReference type="ARBA" id="ARBA00000013"/>
    </source>
</evidence>
<dbReference type="InterPro" id="IPR036652">
    <property type="entry name" value="YjeF_N_dom_sf"/>
</dbReference>
<dbReference type="InterPro" id="IPR000631">
    <property type="entry name" value="CARKD"/>
</dbReference>
<dbReference type="PROSITE" id="PS01050">
    <property type="entry name" value="YJEF_C_2"/>
    <property type="match status" value="1"/>
</dbReference>
<dbReference type="InterPro" id="IPR017953">
    <property type="entry name" value="Carbohydrate_kinase_pred_CS"/>
</dbReference>
<feature type="domain" description="YjeF C-terminal" evidence="19">
    <location>
        <begin position="280"/>
        <end position="578"/>
    </location>
</feature>
<reference evidence="21 22" key="1">
    <citation type="submission" date="2019-11" db="EMBL/GenBank/DDBJ databases">
        <title>Complete genome sequence of Corynebacterium kalinowskii 1959, a novel Corynebacterium species isolated from soil of a small paddock in Vilsendorf, Germany.</title>
        <authorList>
            <person name="Schaffert L."/>
            <person name="Ruwe M."/>
            <person name="Milse J."/>
            <person name="Hanuschka K."/>
            <person name="Ortseifen V."/>
            <person name="Droste J."/>
            <person name="Brandt D."/>
            <person name="Schlueter L."/>
            <person name="Kutter Y."/>
            <person name="Vinke S."/>
            <person name="Viehoefer P."/>
            <person name="Jacob L."/>
            <person name="Luebke N.-C."/>
            <person name="Schulte-Berndt E."/>
            <person name="Hain C."/>
            <person name="Linder M."/>
            <person name="Schmidt P."/>
            <person name="Wollenschlaeger L."/>
            <person name="Luttermann T."/>
            <person name="Thieme E."/>
            <person name="Hassa J."/>
            <person name="Haak M."/>
            <person name="Wittchen M."/>
            <person name="Mentz A."/>
            <person name="Persicke M."/>
            <person name="Busche T."/>
            <person name="Ruckert C."/>
        </authorList>
    </citation>
    <scope>NUCLEOTIDE SEQUENCE [LARGE SCALE GENOMIC DNA]</scope>
    <source>
        <strain evidence="21 22">2039</strain>
    </source>
</reference>
<comment type="similarity">
    <text evidence="3 18">In the N-terminal section; belongs to the NnrE/AIBP family.</text>
</comment>
<dbReference type="InterPro" id="IPR004443">
    <property type="entry name" value="YjeF_N_dom"/>
</dbReference>
<dbReference type="GO" id="GO:0005524">
    <property type="term" value="F:ATP binding"/>
    <property type="evidence" value="ECO:0007669"/>
    <property type="project" value="UniProtKB-UniRule"/>
</dbReference>
<accession>A0A6B8W7L3</accession>
<dbReference type="Pfam" id="PF03853">
    <property type="entry name" value="YjeF_N"/>
    <property type="match status" value="1"/>
</dbReference>
<feature type="binding site" evidence="17">
    <location>
        <position position="424"/>
    </location>
    <ligand>
        <name>(6S)-NADPHX</name>
        <dbReference type="ChEBI" id="CHEBI:64076"/>
    </ligand>
</feature>
<sequence>MPLQFVYTVAQVRRAEKHLLEVENFPDQLMQEAARAVTAAARGMLAAPKPLTAESGRVLLLVGAGGNGGDALYAGAFLAEEGIGVDALLLGRDGRAHAPALAAFREAGGRVLPVLPLPHEYRLFIDGILGIGGRGGIAPEVAELVDDCSSQGIPILAVDVPSGINADTGALPEKVAVQARGFGDSEAQLRTQVVPSHVRADVTITFGGLRHAHAVAHDCGEVIMADLELPSEGWSASFSRALFDALIEDRGHQVQLSRAWAPEQQRFDWSTAADFEFQQVGSGTLGLATEPAAEADKYSGGVVAICAGSRDYRGAGVLSARGAVRATSSMVRYIGEGAAEVIRALPEVVAHPDISSAGKVQAWVVGPGRGTDEVAQAELAELLQRDEALLIDADALTLLARNSQLRALLRERATRQARTLLTPHAGEFRRLAESLNAENTGEALIPDPDEDRLRATHALAGELGCGVLLKGRRTVIAAGDRIQVVDAGSSWGATAGSGDVLSGILGALMAQHEAERPRVRERYPDLEAAELFSGYEEAVTGVSIHSLAAALSAQTPEGPAPTSASLIAAAIPRANARLATRRAP</sequence>
<evidence type="ECO:0000256" key="12">
    <source>
        <dbReference type="ARBA" id="ARBA00023239"/>
    </source>
</evidence>
<dbReference type="EMBL" id="CP046455">
    <property type="protein sequence ID" value="QGU08641.1"/>
    <property type="molecule type" value="Genomic_DNA"/>
</dbReference>
<dbReference type="SUPFAM" id="SSF64153">
    <property type="entry name" value="YjeF N-terminal domain-like"/>
    <property type="match status" value="1"/>
</dbReference>
<name>A0A6B8W7L3_9CORY</name>
<organism evidence="21 22">
    <name type="scientific">Corynebacterium occultum</name>
    <dbReference type="NCBI Taxonomy" id="2675219"/>
    <lineage>
        <taxon>Bacteria</taxon>
        <taxon>Bacillati</taxon>
        <taxon>Actinomycetota</taxon>
        <taxon>Actinomycetes</taxon>
        <taxon>Mycobacteriales</taxon>
        <taxon>Corynebacteriaceae</taxon>
        <taxon>Corynebacterium</taxon>
    </lineage>
</organism>
<keyword evidence="5 18" id="KW-0479">Metal-binding</keyword>
<feature type="binding site" evidence="17">
    <location>
        <position position="368"/>
    </location>
    <ligand>
        <name>(6S)-NADPHX</name>
        <dbReference type="ChEBI" id="CHEBI:64076"/>
    </ligand>
</feature>
<evidence type="ECO:0000256" key="4">
    <source>
        <dbReference type="ARBA" id="ARBA00009524"/>
    </source>
</evidence>
<dbReference type="PANTHER" id="PTHR12592">
    <property type="entry name" value="ATP-DEPENDENT (S)-NAD(P)H-HYDRATE DEHYDRATASE FAMILY MEMBER"/>
    <property type="match status" value="1"/>
</dbReference>
<evidence type="ECO:0000256" key="17">
    <source>
        <dbReference type="HAMAP-Rule" id="MF_01965"/>
    </source>
</evidence>
<evidence type="ECO:0000313" key="21">
    <source>
        <dbReference type="EMBL" id="QGU08641.1"/>
    </source>
</evidence>
<dbReference type="Gene3D" id="3.40.1190.20">
    <property type="match status" value="1"/>
</dbReference>